<dbReference type="PANTHER" id="PTHR15111:SF0">
    <property type="entry name" value="UNCONVENTIONAL PREFOLDIN RPB5 INTERACTOR 1"/>
    <property type="match status" value="1"/>
</dbReference>
<comment type="caution">
    <text evidence="5">The sequence shown here is derived from an EMBL/GenBank/DDBJ whole genome shotgun (WGS) entry which is preliminary data.</text>
</comment>
<dbReference type="GO" id="GO:0005634">
    <property type="term" value="C:nucleus"/>
    <property type="evidence" value="ECO:0007669"/>
    <property type="project" value="UniProtKB-SubCell"/>
</dbReference>
<dbReference type="SUPFAM" id="SSF46579">
    <property type="entry name" value="Prefoldin"/>
    <property type="match status" value="1"/>
</dbReference>
<comment type="subcellular location">
    <subcellularLocation>
        <location evidence="1">Nucleus</location>
    </subcellularLocation>
</comment>
<dbReference type="Pfam" id="PF02996">
    <property type="entry name" value="Prefoldin"/>
    <property type="match status" value="1"/>
</dbReference>
<dbReference type="Proteomes" id="UP000092600">
    <property type="component" value="Unassembled WGS sequence"/>
</dbReference>
<dbReference type="GO" id="GO:0003714">
    <property type="term" value="F:transcription corepressor activity"/>
    <property type="evidence" value="ECO:0007669"/>
    <property type="project" value="TreeGrafter"/>
</dbReference>
<accession>A0A199UT86</accession>
<protein>
    <submittedName>
        <fullName evidence="5">RNA polymerase II subunit 5-mediating protein</fullName>
    </submittedName>
</protein>
<dbReference type="STRING" id="4615.A0A199UT86"/>
<comment type="similarity">
    <text evidence="3">Belongs to the RNA polymerase II subunit 5-mediating protein family.</text>
</comment>
<evidence type="ECO:0000256" key="2">
    <source>
        <dbReference type="ARBA" id="ARBA00023242"/>
    </source>
</evidence>
<sequence length="315" mass="34897">MGDGAKGTVTSLDALFPAKEASRAARRVEEAISERRGELRRLRGFAADNAALVSLVQKLPDELSHDIMVPFGGAAFFPGRLIHTNEFMVLLGEGYYAERTAKQTAEILRRRGKDLEAQIESLKATMLDLEAEAKFFNSTAAEAAHEDSSDKPNDKDEEYARIMARLDELEKEESEAESELEKEESVAESASRDDEEEDDAGDVDAAPSDEHEDEDEVEDAVGSDEDEDVSEDDTWGNRETKSVLQKTRVQEMLDLTAAKPPADYKQVHEKAAIVETKVQSAAKAVSFNLDNEQSHGQQKPHPLPPESRYSAQRTE</sequence>
<dbReference type="InterPro" id="IPR004127">
    <property type="entry name" value="Prefoldin_subunit_alpha"/>
</dbReference>
<reference evidence="5 6" key="1">
    <citation type="journal article" date="2016" name="DNA Res.">
        <title>The draft genome of MD-2 pineapple using hybrid error correction of long reads.</title>
        <authorList>
            <person name="Redwan R.M."/>
            <person name="Saidin A."/>
            <person name="Kumar S.V."/>
        </authorList>
    </citation>
    <scope>NUCLEOTIDE SEQUENCE [LARGE SCALE GENOMIC DNA]</scope>
    <source>
        <strain evidence="6">cv. MD2</strain>
        <tissue evidence="5">Leaf</tissue>
    </source>
</reference>
<proteinExistence type="inferred from homology"/>
<feature type="compositionally biased region" description="Acidic residues" evidence="4">
    <location>
        <begin position="193"/>
        <end position="202"/>
    </location>
</feature>
<feature type="compositionally biased region" description="Acidic residues" evidence="4">
    <location>
        <begin position="210"/>
        <end position="234"/>
    </location>
</feature>
<dbReference type="PANTHER" id="PTHR15111">
    <property type="entry name" value="RNA POLYMERASE II SUBUNIT 5-MEDIATING PROTEIN NNX3"/>
    <property type="match status" value="1"/>
</dbReference>
<dbReference type="GO" id="GO:0009409">
    <property type="term" value="P:response to cold"/>
    <property type="evidence" value="ECO:0007669"/>
    <property type="project" value="UniProtKB-ARBA"/>
</dbReference>
<organism evidence="5 6">
    <name type="scientific">Ananas comosus</name>
    <name type="common">Pineapple</name>
    <name type="synonym">Ananas ananas</name>
    <dbReference type="NCBI Taxonomy" id="4615"/>
    <lineage>
        <taxon>Eukaryota</taxon>
        <taxon>Viridiplantae</taxon>
        <taxon>Streptophyta</taxon>
        <taxon>Embryophyta</taxon>
        <taxon>Tracheophyta</taxon>
        <taxon>Spermatophyta</taxon>
        <taxon>Magnoliopsida</taxon>
        <taxon>Liliopsida</taxon>
        <taxon>Poales</taxon>
        <taxon>Bromeliaceae</taxon>
        <taxon>Bromelioideae</taxon>
        <taxon>Ananas</taxon>
    </lineage>
</organism>
<evidence type="ECO:0000256" key="1">
    <source>
        <dbReference type="ARBA" id="ARBA00004123"/>
    </source>
</evidence>
<dbReference type="GO" id="GO:0006457">
    <property type="term" value="P:protein folding"/>
    <property type="evidence" value="ECO:0007669"/>
    <property type="project" value="UniProtKB-ARBA"/>
</dbReference>
<feature type="compositionally biased region" description="Acidic residues" evidence="4">
    <location>
        <begin position="169"/>
        <end position="182"/>
    </location>
</feature>
<dbReference type="InterPro" id="IPR009053">
    <property type="entry name" value="Prefoldin"/>
</dbReference>
<dbReference type="EMBL" id="LSRQ01005250">
    <property type="protein sequence ID" value="OAY67850.1"/>
    <property type="molecule type" value="Genomic_DNA"/>
</dbReference>
<dbReference type="Gene3D" id="1.10.287.370">
    <property type="match status" value="1"/>
</dbReference>
<dbReference type="GO" id="GO:0000122">
    <property type="term" value="P:negative regulation of transcription by RNA polymerase II"/>
    <property type="evidence" value="ECO:0007669"/>
    <property type="project" value="TreeGrafter"/>
</dbReference>
<evidence type="ECO:0000256" key="3">
    <source>
        <dbReference type="ARBA" id="ARBA00038295"/>
    </source>
</evidence>
<dbReference type="GO" id="GO:0019212">
    <property type="term" value="F:phosphatase inhibitor activity"/>
    <property type="evidence" value="ECO:0007669"/>
    <property type="project" value="TreeGrafter"/>
</dbReference>
<dbReference type="AlphaFoldDB" id="A0A199UT86"/>
<evidence type="ECO:0000313" key="6">
    <source>
        <dbReference type="Proteomes" id="UP000092600"/>
    </source>
</evidence>
<name>A0A199UT86_ANACO</name>
<feature type="compositionally biased region" description="Polar residues" evidence="4">
    <location>
        <begin position="288"/>
        <end position="297"/>
    </location>
</feature>
<feature type="non-terminal residue" evidence="5">
    <location>
        <position position="315"/>
    </location>
</feature>
<dbReference type="CDD" id="cd23159">
    <property type="entry name" value="Prefoldin_URI1"/>
    <property type="match status" value="1"/>
</dbReference>
<evidence type="ECO:0000256" key="4">
    <source>
        <dbReference type="SAM" id="MobiDB-lite"/>
    </source>
</evidence>
<keyword evidence="2" id="KW-0539">Nucleus</keyword>
<feature type="region of interest" description="Disordered" evidence="4">
    <location>
        <begin position="285"/>
        <end position="315"/>
    </location>
</feature>
<evidence type="ECO:0000313" key="5">
    <source>
        <dbReference type="EMBL" id="OAY67850.1"/>
    </source>
</evidence>
<dbReference type="GO" id="GO:0003682">
    <property type="term" value="F:chromatin binding"/>
    <property type="evidence" value="ECO:0007669"/>
    <property type="project" value="TreeGrafter"/>
</dbReference>
<gene>
    <name evidence="5" type="ORF">ACMD2_23823</name>
</gene>
<dbReference type="InterPro" id="IPR052255">
    <property type="entry name" value="RNA_pol_II_subunit5-mediator"/>
</dbReference>
<feature type="region of interest" description="Disordered" evidence="4">
    <location>
        <begin position="169"/>
        <end position="246"/>
    </location>
</feature>